<reference evidence="1" key="1">
    <citation type="journal article" date="2023" name="Mol. Biol. Evol.">
        <title>Third-Generation Sequencing Reveals the Adaptive Role of the Epigenome in Three Deep-Sea Polychaetes.</title>
        <authorList>
            <person name="Perez M."/>
            <person name="Aroh O."/>
            <person name="Sun Y."/>
            <person name="Lan Y."/>
            <person name="Juniper S.K."/>
            <person name="Young C.R."/>
            <person name="Angers B."/>
            <person name="Qian P.Y."/>
        </authorList>
    </citation>
    <scope>NUCLEOTIDE SEQUENCE</scope>
    <source>
        <strain evidence="1">R07B-5</strain>
    </source>
</reference>
<sequence>MLSASCNNLHPVAVSLALRRQRPNSQL</sequence>
<accession>A0AAD9ISB0</accession>
<comment type="caution">
    <text evidence="1">The sequence shown here is derived from an EMBL/GenBank/DDBJ whole genome shotgun (WGS) entry which is preliminary data.</text>
</comment>
<name>A0AAD9ISB0_RIDPI</name>
<dbReference type="Proteomes" id="UP001209878">
    <property type="component" value="Unassembled WGS sequence"/>
</dbReference>
<evidence type="ECO:0000313" key="2">
    <source>
        <dbReference type="Proteomes" id="UP001209878"/>
    </source>
</evidence>
<dbReference type="EMBL" id="JAODUO010006005">
    <property type="protein sequence ID" value="KAK2140052.1"/>
    <property type="molecule type" value="Genomic_DNA"/>
</dbReference>
<gene>
    <name evidence="1" type="ORF">NP493_5985g00000</name>
</gene>
<evidence type="ECO:0000313" key="1">
    <source>
        <dbReference type="EMBL" id="KAK2140052.1"/>
    </source>
</evidence>
<dbReference type="AlphaFoldDB" id="A0AAD9ISB0"/>
<organism evidence="1 2">
    <name type="scientific">Ridgeia piscesae</name>
    <name type="common">Tubeworm</name>
    <dbReference type="NCBI Taxonomy" id="27915"/>
    <lineage>
        <taxon>Eukaryota</taxon>
        <taxon>Metazoa</taxon>
        <taxon>Spiralia</taxon>
        <taxon>Lophotrochozoa</taxon>
        <taxon>Annelida</taxon>
        <taxon>Polychaeta</taxon>
        <taxon>Sedentaria</taxon>
        <taxon>Canalipalpata</taxon>
        <taxon>Sabellida</taxon>
        <taxon>Siboglinidae</taxon>
        <taxon>Ridgeia</taxon>
    </lineage>
</organism>
<keyword evidence="2" id="KW-1185">Reference proteome</keyword>
<proteinExistence type="predicted"/>
<protein>
    <submittedName>
        <fullName evidence="1">Uncharacterized protein</fullName>
    </submittedName>
</protein>